<keyword evidence="5" id="KW-1185">Reference proteome</keyword>
<gene>
    <name evidence="4" type="primary">tenI</name>
    <name evidence="4" type="ORF">PTI45_00503</name>
</gene>
<dbReference type="CDD" id="cd00564">
    <property type="entry name" value="TMP_TenI"/>
    <property type="match status" value="1"/>
</dbReference>
<dbReference type="GO" id="GO:0004789">
    <property type="term" value="F:thiamine-phosphate diphosphorylase activity"/>
    <property type="evidence" value="ECO:0007669"/>
    <property type="project" value="TreeGrafter"/>
</dbReference>
<accession>A0A1E3LAV1</accession>
<proteinExistence type="predicted"/>
<evidence type="ECO:0000256" key="1">
    <source>
        <dbReference type="ARBA" id="ARBA00004948"/>
    </source>
</evidence>
<comment type="pathway">
    <text evidence="1">Cofactor biosynthesis; thiamine diphosphate biosynthesis.</text>
</comment>
<dbReference type="PANTHER" id="PTHR20857:SF22">
    <property type="entry name" value="THIAZOLE TAUTOMERASE"/>
    <property type="match status" value="1"/>
</dbReference>
<dbReference type="GO" id="GO:0005737">
    <property type="term" value="C:cytoplasm"/>
    <property type="evidence" value="ECO:0007669"/>
    <property type="project" value="TreeGrafter"/>
</dbReference>
<dbReference type="GO" id="GO:0016853">
    <property type="term" value="F:isomerase activity"/>
    <property type="evidence" value="ECO:0007669"/>
    <property type="project" value="UniProtKB-KW"/>
</dbReference>
<reference evidence="4 5" key="1">
    <citation type="submission" date="2016-08" db="EMBL/GenBank/DDBJ databases">
        <title>Genome sequencing of Paenibacillus sp. TI45-13ar, isolated from Korean traditional nuruk.</title>
        <authorList>
            <person name="Kim S.-J."/>
        </authorList>
    </citation>
    <scope>NUCLEOTIDE SEQUENCE [LARGE SCALE GENOMIC DNA]</scope>
    <source>
        <strain evidence="4 5">TI45-13ar</strain>
    </source>
</reference>
<sequence length="211" mass="23349">MELHAISTGQQSIDQLVKIASQIYSWTTAIHIREKKWSDSQVINAVQQLIHTGVPPSKIRINSRPQLAVNLNIGGVHLSEHMSYITTDDPLSRWKVGRSVHSIEQALQAQDEGVDYLFYGHIYATTSKPDLSPRGLDQLEKLCHAVSIPVIAIGGIQPEHCQDIHQAGATGIAVMSGIFEAEHPQHVCQLYNESIQQVTFTDLQSQSLGKK</sequence>
<evidence type="ECO:0000313" key="4">
    <source>
        <dbReference type="EMBL" id="ODP30050.1"/>
    </source>
</evidence>
<feature type="domain" description="Thiamine phosphate synthase/TenI" evidence="3">
    <location>
        <begin position="6"/>
        <end position="178"/>
    </location>
</feature>
<dbReference type="Proteomes" id="UP000094578">
    <property type="component" value="Unassembled WGS sequence"/>
</dbReference>
<dbReference type="InterPro" id="IPR022998">
    <property type="entry name" value="ThiamineP_synth_TenI"/>
</dbReference>
<dbReference type="Gene3D" id="3.20.20.70">
    <property type="entry name" value="Aldolase class I"/>
    <property type="match status" value="1"/>
</dbReference>
<dbReference type="RefSeq" id="WP_069325973.1">
    <property type="nucleotide sequence ID" value="NZ_MDER01000025.1"/>
</dbReference>
<dbReference type="PANTHER" id="PTHR20857">
    <property type="entry name" value="THIAMINE-PHOSPHATE PYROPHOSPHORYLASE"/>
    <property type="match status" value="1"/>
</dbReference>
<dbReference type="InterPro" id="IPR036206">
    <property type="entry name" value="ThiamineP_synth_sf"/>
</dbReference>
<evidence type="ECO:0000259" key="3">
    <source>
        <dbReference type="Pfam" id="PF02581"/>
    </source>
</evidence>
<dbReference type="EC" id="5.3.99.10" evidence="4"/>
<evidence type="ECO:0000313" key="5">
    <source>
        <dbReference type="Proteomes" id="UP000094578"/>
    </source>
</evidence>
<dbReference type="STRING" id="1886670.PTI45_00503"/>
<organism evidence="4 5">
    <name type="scientific">Paenibacillus nuruki</name>
    <dbReference type="NCBI Taxonomy" id="1886670"/>
    <lineage>
        <taxon>Bacteria</taxon>
        <taxon>Bacillati</taxon>
        <taxon>Bacillota</taxon>
        <taxon>Bacilli</taxon>
        <taxon>Bacillales</taxon>
        <taxon>Paenibacillaceae</taxon>
        <taxon>Paenibacillus</taxon>
    </lineage>
</organism>
<protein>
    <submittedName>
        <fullName evidence="4">Thiazole tautomerase</fullName>
        <ecNumber evidence="4">5.3.99.10</ecNumber>
    </submittedName>
</protein>
<dbReference type="AlphaFoldDB" id="A0A1E3LAV1"/>
<keyword evidence="4" id="KW-0413">Isomerase</keyword>
<name>A0A1E3LAV1_9BACL</name>
<dbReference type="EMBL" id="MDER01000025">
    <property type="protein sequence ID" value="ODP30050.1"/>
    <property type="molecule type" value="Genomic_DNA"/>
</dbReference>
<keyword evidence="2" id="KW-0784">Thiamine biosynthesis</keyword>
<dbReference type="InterPro" id="IPR013785">
    <property type="entry name" value="Aldolase_TIM"/>
</dbReference>
<dbReference type="Pfam" id="PF02581">
    <property type="entry name" value="TMP-TENI"/>
    <property type="match status" value="1"/>
</dbReference>
<evidence type="ECO:0000256" key="2">
    <source>
        <dbReference type="ARBA" id="ARBA00022977"/>
    </source>
</evidence>
<dbReference type="GO" id="GO:0009228">
    <property type="term" value="P:thiamine biosynthetic process"/>
    <property type="evidence" value="ECO:0007669"/>
    <property type="project" value="UniProtKB-KW"/>
</dbReference>
<comment type="caution">
    <text evidence="4">The sequence shown here is derived from an EMBL/GenBank/DDBJ whole genome shotgun (WGS) entry which is preliminary data.</text>
</comment>
<dbReference type="SUPFAM" id="SSF51391">
    <property type="entry name" value="Thiamin phosphate synthase"/>
    <property type="match status" value="1"/>
</dbReference>